<dbReference type="Proteomes" id="UP000318050">
    <property type="component" value="Unassembled WGS sequence"/>
</dbReference>
<organism evidence="1 2">
    <name type="scientific">Nitrospirillum amazonense</name>
    <dbReference type="NCBI Taxonomy" id="28077"/>
    <lineage>
        <taxon>Bacteria</taxon>
        <taxon>Pseudomonadati</taxon>
        <taxon>Pseudomonadota</taxon>
        <taxon>Alphaproteobacteria</taxon>
        <taxon>Rhodospirillales</taxon>
        <taxon>Azospirillaceae</taxon>
        <taxon>Nitrospirillum</taxon>
    </lineage>
</organism>
<gene>
    <name evidence="1" type="ORF">FBZ92_12366</name>
</gene>
<reference evidence="1 2" key="1">
    <citation type="submission" date="2019-06" db="EMBL/GenBank/DDBJ databases">
        <title>Genomic Encyclopedia of Type Strains, Phase IV (KMG-V): Genome sequencing to study the core and pangenomes of soil and plant-associated prokaryotes.</title>
        <authorList>
            <person name="Whitman W."/>
        </authorList>
    </citation>
    <scope>NUCLEOTIDE SEQUENCE [LARGE SCALE GENOMIC DNA]</scope>
    <source>
        <strain evidence="1 2">BR 11140</strain>
    </source>
</reference>
<dbReference type="Gene3D" id="3.90.850.10">
    <property type="entry name" value="Fumarylacetoacetase-like, C-terminal domain"/>
    <property type="match status" value="1"/>
</dbReference>
<sequence length="64" mass="6873">MSIPQSRDVGASCIAERRGIGSLDEGKALTGFMSFGDRVRMEARSEGGQPLFGACDQQVIRARV</sequence>
<comment type="caution">
    <text evidence="1">The sequence shown here is derived from an EMBL/GenBank/DDBJ whole genome shotgun (WGS) entry which is preliminary data.</text>
</comment>
<evidence type="ECO:0000313" key="2">
    <source>
        <dbReference type="Proteomes" id="UP000318050"/>
    </source>
</evidence>
<dbReference type="AlphaFoldDB" id="A0A560HVK5"/>
<dbReference type="InterPro" id="IPR036663">
    <property type="entry name" value="Fumarylacetoacetase_C_sf"/>
</dbReference>
<accession>A0A560HVK5</accession>
<evidence type="ECO:0000313" key="1">
    <source>
        <dbReference type="EMBL" id="TWB50646.1"/>
    </source>
</evidence>
<dbReference type="EMBL" id="VITT01000023">
    <property type="protein sequence ID" value="TWB50646.1"/>
    <property type="molecule type" value="Genomic_DNA"/>
</dbReference>
<dbReference type="GO" id="GO:0003824">
    <property type="term" value="F:catalytic activity"/>
    <property type="evidence" value="ECO:0007669"/>
    <property type="project" value="InterPro"/>
</dbReference>
<protein>
    <submittedName>
        <fullName evidence="1">Uncharacterized protein</fullName>
    </submittedName>
</protein>
<proteinExistence type="predicted"/>
<name>A0A560HVK5_9PROT</name>